<name>A0ACC2VG28_9TREE</name>
<dbReference type="EMBL" id="JASBWR010000083">
    <property type="protein sequence ID" value="KAJ9097801.1"/>
    <property type="molecule type" value="Genomic_DNA"/>
</dbReference>
<accession>A0ACC2VG28</accession>
<evidence type="ECO:0000313" key="1">
    <source>
        <dbReference type="EMBL" id="KAJ9097801.1"/>
    </source>
</evidence>
<organism evidence="1 2">
    <name type="scientific">Naganishia cerealis</name>
    <dbReference type="NCBI Taxonomy" id="610337"/>
    <lineage>
        <taxon>Eukaryota</taxon>
        <taxon>Fungi</taxon>
        <taxon>Dikarya</taxon>
        <taxon>Basidiomycota</taxon>
        <taxon>Agaricomycotina</taxon>
        <taxon>Tremellomycetes</taxon>
        <taxon>Filobasidiales</taxon>
        <taxon>Filobasidiaceae</taxon>
        <taxon>Naganishia</taxon>
    </lineage>
</organism>
<dbReference type="Proteomes" id="UP001241377">
    <property type="component" value="Unassembled WGS sequence"/>
</dbReference>
<sequence length="165" mass="17753">MESDLPEATADESAVERRAKPSFSINILSGSQACQSLAHRFSQAQANHEAALSDKQHWRNVSATGAKRKGQEAATADKIPIAKNGMASLLCQVVTSIHLSKLLESPKSLANEEARGASDPARKLSQPTRGGQEDGSMLFLARVVEVIPGATTEVLLYKDRKYVPL</sequence>
<keyword evidence="2" id="KW-1185">Reference proteome</keyword>
<comment type="caution">
    <text evidence="1">The sequence shown here is derived from an EMBL/GenBank/DDBJ whole genome shotgun (WGS) entry which is preliminary data.</text>
</comment>
<protein>
    <submittedName>
        <fullName evidence="1">Uncharacterized protein</fullName>
    </submittedName>
</protein>
<proteinExistence type="predicted"/>
<reference evidence="1" key="1">
    <citation type="submission" date="2023-04" db="EMBL/GenBank/DDBJ databases">
        <title>Draft Genome sequencing of Naganishia species isolated from polar environments using Oxford Nanopore Technology.</title>
        <authorList>
            <person name="Leo P."/>
            <person name="Venkateswaran K."/>
        </authorList>
    </citation>
    <scope>NUCLEOTIDE SEQUENCE</scope>
    <source>
        <strain evidence="1">MNA-CCFEE 5261</strain>
    </source>
</reference>
<gene>
    <name evidence="1" type="ORF">QFC19_006669</name>
</gene>
<evidence type="ECO:0000313" key="2">
    <source>
        <dbReference type="Proteomes" id="UP001241377"/>
    </source>
</evidence>